<sequence>MDSAKPNGWSGELDDAPEETPAPRGGAPERRCVRLTECRAARAGAPPAGSSSAEEDVLQKFDLGMVPASVTPPQSWRRAGWFAVLSSAATLGGIVLATVALAPQQPIHHTAEVPHMPRGDDYPRPAALSDPSVPGGCVPVPPPRTPRSSSESSPADPSTSSNSTDVRAVSPRHGDSELPSGEQFAPQSTESDSGSPEAGPDADSPPDRQVPTSTGSTSSRPTPAESATALAEQQHTATTRWSRMRRLTERYFSEIAAGDLRSAHRMTGGRLRRADFAEFSAPYRGAEEIEVVATTAATDSTVTELRIERDGTTRTTHRRLRFDEDRRRVIADAPLSDGAPSGRSS</sequence>
<evidence type="ECO:0000256" key="2">
    <source>
        <dbReference type="SAM" id="Phobius"/>
    </source>
</evidence>
<feature type="region of interest" description="Disordered" evidence="1">
    <location>
        <begin position="110"/>
        <end position="242"/>
    </location>
</feature>
<accession>A0A1H1GQ83</accession>
<evidence type="ECO:0000313" key="4">
    <source>
        <dbReference type="Proteomes" id="UP000199301"/>
    </source>
</evidence>
<feature type="compositionally biased region" description="Low complexity" evidence="1">
    <location>
        <begin position="129"/>
        <end position="138"/>
    </location>
</feature>
<reference evidence="4" key="1">
    <citation type="submission" date="2016-10" db="EMBL/GenBank/DDBJ databases">
        <authorList>
            <person name="Varghese N."/>
            <person name="Submissions S."/>
        </authorList>
    </citation>
    <scope>NUCLEOTIDE SEQUENCE [LARGE SCALE GENOMIC DNA]</scope>
    <source>
        <strain evidence="4">DSM 45459</strain>
    </source>
</reference>
<keyword evidence="2" id="KW-0812">Transmembrane</keyword>
<feature type="compositionally biased region" description="Basic and acidic residues" evidence="1">
    <location>
        <begin position="110"/>
        <end position="123"/>
    </location>
</feature>
<evidence type="ECO:0000313" key="3">
    <source>
        <dbReference type="EMBL" id="SDR15301.1"/>
    </source>
</evidence>
<gene>
    <name evidence="3" type="ORF">SAMN04489718_3792</name>
</gene>
<evidence type="ECO:0000256" key="1">
    <source>
        <dbReference type="SAM" id="MobiDB-lite"/>
    </source>
</evidence>
<protein>
    <submittedName>
        <fullName evidence="3">Uncharacterized protein</fullName>
    </submittedName>
</protein>
<dbReference type="OrthoDB" id="3677000at2"/>
<dbReference type="AlphaFoldDB" id="A0A1H1GQ83"/>
<dbReference type="STRING" id="995062.SAMN04489718_3792"/>
<dbReference type="EMBL" id="FNKO01000002">
    <property type="protein sequence ID" value="SDR15301.1"/>
    <property type="molecule type" value="Genomic_DNA"/>
</dbReference>
<dbReference type="RefSeq" id="WP_092526240.1">
    <property type="nucleotide sequence ID" value="NZ_FNKO01000002.1"/>
</dbReference>
<feature type="compositionally biased region" description="Polar residues" evidence="1">
    <location>
        <begin position="185"/>
        <end position="194"/>
    </location>
</feature>
<keyword evidence="2" id="KW-1133">Transmembrane helix</keyword>
<keyword evidence="2" id="KW-0472">Membrane</keyword>
<name>A0A1H1GQ83_9ACTN</name>
<feature type="region of interest" description="Disordered" evidence="1">
    <location>
        <begin position="1"/>
        <end position="30"/>
    </location>
</feature>
<feature type="transmembrane region" description="Helical" evidence="2">
    <location>
        <begin position="79"/>
        <end position="102"/>
    </location>
</feature>
<dbReference type="Proteomes" id="UP000199301">
    <property type="component" value="Unassembled WGS sequence"/>
</dbReference>
<feature type="compositionally biased region" description="Polar residues" evidence="1">
    <location>
        <begin position="231"/>
        <end position="241"/>
    </location>
</feature>
<organism evidence="3 4">
    <name type="scientific">Actinopolyspora saharensis</name>
    <dbReference type="NCBI Taxonomy" id="995062"/>
    <lineage>
        <taxon>Bacteria</taxon>
        <taxon>Bacillati</taxon>
        <taxon>Actinomycetota</taxon>
        <taxon>Actinomycetes</taxon>
        <taxon>Actinopolysporales</taxon>
        <taxon>Actinopolysporaceae</taxon>
        <taxon>Actinopolyspora</taxon>
    </lineage>
</organism>
<feature type="compositionally biased region" description="Low complexity" evidence="1">
    <location>
        <begin position="211"/>
        <end position="223"/>
    </location>
</feature>
<proteinExistence type="predicted"/>
<keyword evidence="4" id="KW-1185">Reference proteome</keyword>
<feature type="compositionally biased region" description="Low complexity" evidence="1">
    <location>
        <begin position="146"/>
        <end position="165"/>
    </location>
</feature>